<dbReference type="NCBIfam" id="TIGR00038">
    <property type="entry name" value="efp"/>
    <property type="match status" value="1"/>
</dbReference>
<comment type="similarity">
    <text evidence="3 7 9">Belongs to the elongation factor P family.</text>
</comment>
<evidence type="ECO:0000256" key="8">
    <source>
        <dbReference type="NCBIfam" id="TIGR00038"/>
    </source>
</evidence>
<evidence type="ECO:0000256" key="2">
    <source>
        <dbReference type="ARBA" id="ARBA00004815"/>
    </source>
</evidence>
<proteinExistence type="inferred from homology"/>
<accession>A0A1F5E711</accession>
<dbReference type="SMART" id="SM00841">
    <property type="entry name" value="Elong-fact-P_C"/>
    <property type="match status" value="1"/>
</dbReference>
<dbReference type="InterPro" id="IPR014722">
    <property type="entry name" value="Rib_uL2_dom2"/>
</dbReference>
<name>A0A1F5E711_9BACT</name>
<evidence type="ECO:0000259" key="11">
    <source>
        <dbReference type="SMART" id="SM01185"/>
    </source>
</evidence>
<evidence type="ECO:0000256" key="1">
    <source>
        <dbReference type="ARBA" id="ARBA00004496"/>
    </source>
</evidence>
<dbReference type="GO" id="GO:0003746">
    <property type="term" value="F:translation elongation factor activity"/>
    <property type="evidence" value="ECO:0007669"/>
    <property type="project" value="UniProtKB-UniRule"/>
</dbReference>
<evidence type="ECO:0000256" key="7">
    <source>
        <dbReference type="HAMAP-Rule" id="MF_00141"/>
    </source>
</evidence>
<evidence type="ECO:0000256" key="3">
    <source>
        <dbReference type="ARBA" id="ARBA00009479"/>
    </source>
</evidence>
<evidence type="ECO:0000256" key="9">
    <source>
        <dbReference type="RuleBase" id="RU004389"/>
    </source>
</evidence>
<dbReference type="UniPathway" id="UPA00345"/>
<dbReference type="InterPro" id="IPR011768">
    <property type="entry name" value="Transl_elongation_fac_P"/>
</dbReference>
<dbReference type="CDD" id="cd05794">
    <property type="entry name" value="S1_EF-P_repeat_2"/>
    <property type="match status" value="1"/>
</dbReference>
<dbReference type="InterPro" id="IPR012340">
    <property type="entry name" value="NA-bd_OB-fold"/>
</dbReference>
<dbReference type="PANTHER" id="PTHR30053">
    <property type="entry name" value="ELONGATION FACTOR P"/>
    <property type="match status" value="1"/>
</dbReference>
<comment type="pathway">
    <text evidence="2 7">Protein biosynthesis; polypeptide chain elongation.</text>
</comment>
<dbReference type="InterPro" id="IPR008991">
    <property type="entry name" value="Translation_prot_SH3-like_sf"/>
</dbReference>
<dbReference type="CDD" id="cd04470">
    <property type="entry name" value="S1_EF-P_repeat_1"/>
    <property type="match status" value="1"/>
</dbReference>
<evidence type="ECO:0000259" key="10">
    <source>
        <dbReference type="SMART" id="SM00841"/>
    </source>
</evidence>
<dbReference type="Proteomes" id="UP000178583">
    <property type="component" value="Unassembled WGS sequence"/>
</dbReference>
<protein>
    <recommendedName>
        <fullName evidence="7 8">Elongation factor P</fullName>
        <shortName evidence="7">EF-P</shortName>
    </recommendedName>
</protein>
<evidence type="ECO:0000313" key="12">
    <source>
        <dbReference type="EMBL" id="OGD63054.1"/>
    </source>
</evidence>
<dbReference type="NCBIfam" id="NF001810">
    <property type="entry name" value="PRK00529.1"/>
    <property type="match status" value="1"/>
</dbReference>
<evidence type="ECO:0000256" key="5">
    <source>
        <dbReference type="ARBA" id="ARBA00022768"/>
    </source>
</evidence>
<dbReference type="PIRSF" id="PIRSF005901">
    <property type="entry name" value="EF-P"/>
    <property type="match status" value="1"/>
</dbReference>
<comment type="caution">
    <text evidence="12">The sequence shown here is derived from an EMBL/GenBank/DDBJ whole genome shotgun (WGS) entry which is preliminary data.</text>
</comment>
<dbReference type="FunFam" id="2.40.50.140:FF:000009">
    <property type="entry name" value="Elongation factor P"/>
    <property type="match status" value="1"/>
</dbReference>
<reference evidence="12 13" key="1">
    <citation type="journal article" date="2016" name="Nat. Commun.">
        <title>Thousands of microbial genomes shed light on interconnected biogeochemical processes in an aquifer system.</title>
        <authorList>
            <person name="Anantharaman K."/>
            <person name="Brown C.T."/>
            <person name="Hug L.A."/>
            <person name="Sharon I."/>
            <person name="Castelle C.J."/>
            <person name="Probst A.J."/>
            <person name="Thomas B.C."/>
            <person name="Singh A."/>
            <person name="Wilkins M.J."/>
            <person name="Karaoz U."/>
            <person name="Brodie E.L."/>
            <person name="Williams K.H."/>
            <person name="Hubbard S.S."/>
            <person name="Banfield J.F."/>
        </authorList>
    </citation>
    <scope>NUCLEOTIDE SEQUENCE [LARGE SCALE GENOMIC DNA]</scope>
</reference>
<dbReference type="HAMAP" id="MF_00141">
    <property type="entry name" value="EF_P"/>
    <property type="match status" value="1"/>
</dbReference>
<dbReference type="Gene3D" id="2.40.50.140">
    <property type="entry name" value="Nucleic acid-binding proteins"/>
    <property type="match status" value="2"/>
</dbReference>
<dbReference type="SUPFAM" id="SSF50249">
    <property type="entry name" value="Nucleic acid-binding proteins"/>
    <property type="match status" value="2"/>
</dbReference>
<feature type="domain" description="Translation elongation factor P/YeiP central" evidence="11">
    <location>
        <begin position="67"/>
        <end position="121"/>
    </location>
</feature>
<dbReference type="FunFam" id="2.40.50.140:FF:000004">
    <property type="entry name" value="Elongation factor P"/>
    <property type="match status" value="1"/>
</dbReference>
<keyword evidence="4 7" id="KW-0963">Cytoplasm</keyword>
<evidence type="ECO:0000256" key="6">
    <source>
        <dbReference type="ARBA" id="ARBA00022917"/>
    </source>
</evidence>
<evidence type="ECO:0000256" key="4">
    <source>
        <dbReference type="ARBA" id="ARBA00022490"/>
    </source>
</evidence>
<dbReference type="EMBL" id="MEZY01000039">
    <property type="protein sequence ID" value="OGD63054.1"/>
    <property type="molecule type" value="Genomic_DNA"/>
</dbReference>
<comment type="subcellular location">
    <subcellularLocation>
        <location evidence="1 7">Cytoplasm</location>
    </subcellularLocation>
</comment>
<dbReference type="InterPro" id="IPR015365">
    <property type="entry name" value="Elong-fact-P_C"/>
</dbReference>
<dbReference type="FunFam" id="2.30.30.30:FF:000003">
    <property type="entry name" value="Elongation factor P"/>
    <property type="match status" value="1"/>
</dbReference>
<dbReference type="GO" id="GO:0005829">
    <property type="term" value="C:cytosol"/>
    <property type="evidence" value="ECO:0007669"/>
    <property type="project" value="UniProtKB-ARBA"/>
</dbReference>
<feature type="domain" description="Elongation factor P C-terminal" evidence="10">
    <location>
        <begin position="129"/>
        <end position="184"/>
    </location>
</feature>
<dbReference type="InterPro" id="IPR013185">
    <property type="entry name" value="Transl_elong_KOW-like"/>
</dbReference>
<dbReference type="Gene3D" id="2.30.30.30">
    <property type="match status" value="1"/>
</dbReference>
<sequence length="185" mass="20160">MLGITDLKNGTKFIYEGDPYTVLSYSQSKMGRGGSVVKVKIKNLKTGATLSKTFQGAEKFESADLVRKSATYLYADEANAYFMDATTFDQFSLPLSQIGEEKKFLVENTPVDIIYFSDTPINIDLPIKMKFGVTSAPPAVKGNSAGAITKKIVLDTGTEIDAPIFIKEGDTIVVDTRDGSYVERG</sequence>
<dbReference type="STRING" id="1797472.A2215_00580"/>
<dbReference type="AlphaFoldDB" id="A0A1F5E711"/>
<keyword evidence="6 7" id="KW-0648">Protein biosynthesis</keyword>
<dbReference type="GO" id="GO:0043043">
    <property type="term" value="P:peptide biosynthetic process"/>
    <property type="evidence" value="ECO:0007669"/>
    <property type="project" value="InterPro"/>
</dbReference>
<comment type="function">
    <text evidence="7">Involved in peptide bond synthesis. Stimulates efficient translation and peptide-bond synthesis on native or reconstituted 70S ribosomes in vitro. Probably functions indirectly by altering the affinity of the ribosome for aminoacyl-tRNA, thus increasing their reactivity as acceptors for peptidyl transferase.</text>
</comment>
<dbReference type="Pfam" id="PF01132">
    <property type="entry name" value="EFP"/>
    <property type="match status" value="1"/>
</dbReference>
<dbReference type="Pfam" id="PF08207">
    <property type="entry name" value="EFP_N"/>
    <property type="match status" value="1"/>
</dbReference>
<dbReference type="SMART" id="SM01185">
    <property type="entry name" value="EFP"/>
    <property type="match status" value="1"/>
</dbReference>
<dbReference type="PANTHER" id="PTHR30053:SF12">
    <property type="entry name" value="ELONGATION FACTOR P (EF-P) FAMILY PROTEIN"/>
    <property type="match status" value="1"/>
</dbReference>
<dbReference type="InterPro" id="IPR001059">
    <property type="entry name" value="Transl_elong_P/YeiP_cen"/>
</dbReference>
<evidence type="ECO:0000313" key="13">
    <source>
        <dbReference type="Proteomes" id="UP000178583"/>
    </source>
</evidence>
<dbReference type="Pfam" id="PF09285">
    <property type="entry name" value="Elong-fact-P_C"/>
    <property type="match status" value="1"/>
</dbReference>
<gene>
    <name evidence="7" type="primary">efp</name>
    <name evidence="12" type="ORF">A2215_00580</name>
</gene>
<dbReference type="SUPFAM" id="SSF50104">
    <property type="entry name" value="Translation proteins SH3-like domain"/>
    <property type="match status" value="1"/>
</dbReference>
<keyword evidence="5 7" id="KW-0251">Elongation factor</keyword>
<organism evidence="12 13">
    <name type="scientific">Candidatus Berkelbacteria bacterium RIFOXYA2_FULL_43_10</name>
    <dbReference type="NCBI Taxonomy" id="1797472"/>
    <lineage>
        <taxon>Bacteria</taxon>
        <taxon>Candidatus Berkelbacteria</taxon>
    </lineage>
</organism>
<dbReference type="InterPro" id="IPR020599">
    <property type="entry name" value="Transl_elong_fac_P/YeiP"/>
</dbReference>